<reference evidence="2 3" key="1">
    <citation type="submission" date="2020-12" db="EMBL/GenBank/DDBJ databases">
        <title>WGS of Thermoactinomyces spp.</title>
        <authorList>
            <person name="Cheng K."/>
        </authorList>
    </citation>
    <scope>NUCLEOTIDE SEQUENCE [LARGE SCALE GENOMIC DNA]</scope>
    <source>
        <strain evidence="3">CICC 10671\DSM 43846</strain>
    </source>
</reference>
<keyword evidence="3" id="KW-1185">Reference proteome</keyword>
<proteinExistence type="predicted"/>
<evidence type="ECO:0000313" key="3">
    <source>
        <dbReference type="Proteomes" id="UP000633619"/>
    </source>
</evidence>
<gene>
    <name evidence="2" type="ORF">I8U20_00090</name>
</gene>
<keyword evidence="1" id="KW-1133">Transmembrane helix</keyword>
<feature type="transmembrane region" description="Helical" evidence="1">
    <location>
        <begin position="7"/>
        <end position="27"/>
    </location>
</feature>
<protein>
    <submittedName>
        <fullName evidence="2">Uncharacterized protein</fullName>
    </submittedName>
</protein>
<evidence type="ECO:0000313" key="2">
    <source>
        <dbReference type="EMBL" id="MBH8593725.1"/>
    </source>
</evidence>
<sequence length="214" mass="25615">MQKYLKGCLKLLSGLLIAILFWILFVFLQQMNYRDPEQIYLMGTPVAYGFVFFFLCISVGFIFSFFKNRFHPARLKRRFFVFAFFYLVSSPLVILSFDNYLLVTPQGLGYSRFFSIEDMHFYRWQDINHVVLDYKPEQLPFMKEKLRLQYHIHFKDGTAYNLNSYNSPLYDAGQFKAIHRTLLRKQVPVMIERPLPADVSPDSFIYQMFHFHSQ</sequence>
<dbReference type="AlphaFoldDB" id="A0A8I1AAP5"/>
<keyword evidence="1" id="KW-0812">Transmembrane</keyword>
<accession>A0A8I1AAP5</accession>
<dbReference type="RefSeq" id="WP_181731185.1">
    <property type="nucleotide sequence ID" value="NZ_JACEIR010000001.1"/>
</dbReference>
<comment type="caution">
    <text evidence="2">The sequence shown here is derived from an EMBL/GenBank/DDBJ whole genome shotgun (WGS) entry which is preliminary data.</text>
</comment>
<dbReference type="EMBL" id="JAECVW010000001">
    <property type="protein sequence ID" value="MBH8593725.1"/>
    <property type="molecule type" value="Genomic_DNA"/>
</dbReference>
<dbReference type="Proteomes" id="UP000633619">
    <property type="component" value="Unassembled WGS sequence"/>
</dbReference>
<name>A0A8I1AAP5_THEIN</name>
<feature type="transmembrane region" description="Helical" evidence="1">
    <location>
        <begin position="78"/>
        <end position="97"/>
    </location>
</feature>
<feature type="transmembrane region" description="Helical" evidence="1">
    <location>
        <begin position="47"/>
        <end position="66"/>
    </location>
</feature>
<organism evidence="2 3">
    <name type="scientific">Thermoactinomyces intermedius</name>
    <dbReference type="NCBI Taxonomy" id="2024"/>
    <lineage>
        <taxon>Bacteria</taxon>
        <taxon>Bacillati</taxon>
        <taxon>Bacillota</taxon>
        <taxon>Bacilli</taxon>
        <taxon>Bacillales</taxon>
        <taxon>Thermoactinomycetaceae</taxon>
        <taxon>Thermoactinomyces</taxon>
    </lineage>
</organism>
<evidence type="ECO:0000256" key="1">
    <source>
        <dbReference type="SAM" id="Phobius"/>
    </source>
</evidence>
<keyword evidence="1" id="KW-0472">Membrane</keyword>